<dbReference type="InterPro" id="IPR012863">
    <property type="entry name" value="DUF1636"/>
</dbReference>
<dbReference type="Proteomes" id="UP000228945">
    <property type="component" value="Chromosome"/>
</dbReference>
<name>A0A2D2AY79_9CAUL</name>
<sequence>MSLLTRSADGPGLVVCSTCRFGPDAYEDAEGVRGGARLLEALLAAKDADSSLADLAIEPMPCLFACSSYCTIHLRAPGKIGYVLGRFEPTIDAATAILEYARRYMASDEGVVPYRDWPEGVKGHFIVRTPPTGHVVGS</sequence>
<organism evidence="1 2">
    <name type="scientific">Caulobacter mirabilis</name>
    <dbReference type="NCBI Taxonomy" id="69666"/>
    <lineage>
        <taxon>Bacteria</taxon>
        <taxon>Pseudomonadati</taxon>
        <taxon>Pseudomonadota</taxon>
        <taxon>Alphaproteobacteria</taxon>
        <taxon>Caulobacterales</taxon>
        <taxon>Caulobacteraceae</taxon>
        <taxon>Caulobacter</taxon>
    </lineage>
</organism>
<evidence type="ECO:0000313" key="1">
    <source>
        <dbReference type="EMBL" id="ATQ42931.1"/>
    </source>
</evidence>
<evidence type="ECO:0000313" key="2">
    <source>
        <dbReference type="Proteomes" id="UP000228945"/>
    </source>
</evidence>
<gene>
    <name evidence="1" type="ORF">CSW64_11185</name>
</gene>
<dbReference type="Pfam" id="PF07845">
    <property type="entry name" value="DUF1636"/>
    <property type="match status" value="1"/>
</dbReference>
<keyword evidence="2" id="KW-1185">Reference proteome</keyword>
<dbReference type="OrthoDB" id="7432804at2"/>
<dbReference type="RefSeq" id="WP_099622183.1">
    <property type="nucleotide sequence ID" value="NZ_CP024201.1"/>
</dbReference>
<accession>A0A2D2AY79</accession>
<dbReference type="AlphaFoldDB" id="A0A2D2AY79"/>
<dbReference type="EMBL" id="CP024201">
    <property type="protein sequence ID" value="ATQ42931.1"/>
    <property type="molecule type" value="Genomic_DNA"/>
</dbReference>
<reference evidence="1 2" key="1">
    <citation type="submission" date="2017-10" db="EMBL/GenBank/DDBJ databases">
        <title>Genome sequence of Caulobacter mirabilis FWC38.</title>
        <authorList>
            <person name="Fiebig A."/>
            <person name="Crosson S."/>
        </authorList>
    </citation>
    <scope>NUCLEOTIDE SEQUENCE [LARGE SCALE GENOMIC DNA]</scope>
    <source>
        <strain evidence="1 2">FWC 38</strain>
    </source>
</reference>
<protein>
    <submittedName>
        <fullName evidence="1">Metal-binding protein</fullName>
    </submittedName>
</protein>
<proteinExistence type="predicted"/>
<dbReference type="KEGG" id="cmb:CSW64_11185"/>